<comment type="similarity">
    <text evidence="1">Belongs to the ROK (NagC/XylR) family.</text>
</comment>
<dbReference type="RefSeq" id="WP_262394021.1">
    <property type="nucleotide sequence ID" value="NZ_JACRTD010000001.1"/>
</dbReference>
<dbReference type="EMBL" id="JACRTD010000001">
    <property type="protein sequence ID" value="MBC8584169.1"/>
    <property type="molecule type" value="Genomic_DNA"/>
</dbReference>
<protein>
    <recommendedName>
        <fullName evidence="3">Glucokinase</fullName>
        <ecNumber evidence="2">2.7.1.2</ecNumber>
    </recommendedName>
    <alternativeName>
        <fullName evidence="8">Glucose kinase</fullName>
    </alternativeName>
</protein>
<evidence type="ECO:0000256" key="6">
    <source>
        <dbReference type="ARBA" id="ARBA00022777"/>
    </source>
</evidence>
<dbReference type="GO" id="GO:0005524">
    <property type="term" value="F:ATP binding"/>
    <property type="evidence" value="ECO:0007669"/>
    <property type="project" value="UniProtKB-KW"/>
</dbReference>
<dbReference type="InterPro" id="IPR043129">
    <property type="entry name" value="ATPase_NBD"/>
</dbReference>
<keyword evidence="7" id="KW-0067">ATP-binding</keyword>
<dbReference type="GO" id="GO:0004340">
    <property type="term" value="F:glucokinase activity"/>
    <property type="evidence" value="ECO:0007669"/>
    <property type="project" value="UniProtKB-EC"/>
</dbReference>
<accession>A0A926EPV8</accession>
<organism evidence="9 10">
    <name type="scientific">Youxingia wuxianensis</name>
    <dbReference type="NCBI Taxonomy" id="2763678"/>
    <lineage>
        <taxon>Bacteria</taxon>
        <taxon>Bacillati</taxon>
        <taxon>Bacillota</taxon>
        <taxon>Clostridia</taxon>
        <taxon>Eubacteriales</taxon>
        <taxon>Oscillospiraceae</taxon>
        <taxon>Youxingia</taxon>
    </lineage>
</organism>
<dbReference type="GO" id="GO:0006096">
    <property type="term" value="P:glycolytic process"/>
    <property type="evidence" value="ECO:0007669"/>
    <property type="project" value="InterPro"/>
</dbReference>
<keyword evidence="10" id="KW-1185">Reference proteome</keyword>
<dbReference type="AlphaFoldDB" id="A0A926EPV8"/>
<dbReference type="InterPro" id="IPR004654">
    <property type="entry name" value="ROK_glcA"/>
</dbReference>
<proteinExistence type="inferred from homology"/>
<gene>
    <name evidence="9" type="ORF">H8705_01040</name>
</gene>
<reference evidence="9" key="1">
    <citation type="submission" date="2020-08" db="EMBL/GenBank/DDBJ databases">
        <title>Genome public.</title>
        <authorList>
            <person name="Liu C."/>
            <person name="Sun Q."/>
        </authorList>
    </citation>
    <scope>NUCLEOTIDE SEQUENCE</scope>
    <source>
        <strain evidence="9">NSJ-64</strain>
    </source>
</reference>
<keyword evidence="4" id="KW-0808">Transferase</keyword>
<evidence type="ECO:0000256" key="5">
    <source>
        <dbReference type="ARBA" id="ARBA00022741"/>
    </source>
</evidence>
<dbReference type="EC" id="2.7.1.2" evidence="2"/>
<evidence type="ECO:0000256" key="1">
    <source>
        <dbReference type="ARBA" id="ARBA00006479"/>
    </source>
</evidence>
<dbReference type="PROSITE" id="PS01125">
    <property type="entry name" value="ROK"/>
    <property type="match status" value="1"/>
</dbReference>
<dbReference type="Proteomes" id="UP000623678">
    <property type="component" value="Unassembled WGS sequence"/>
</dbReference>
<evidence type="ECO:0000256" key="8">
    <source>
        <dbReference type="ARBA" id="ARBA00032386"/>
    </source>
</evidence>
<dbReference type="PANTHER" id="PTHR18964:SF149">
    <property type="entry name" value="BIFUNCTIONAL UDP-N-ACETYLGLUCOSAMINE 2-EPIMERASE_N-ACETYLMANNOSAMINE KINASE"/>
    <property type="match status" value="1"/>
</dbReference>
<dbReference type="InterPro" id="IPR000600">
    <property type="entry name" value="ROK"/>
</dbReference>
<evidence type="ECO:0000313" key="10">
    <source>
        <dbReference type="Proteomes" id="UP000623678"/>
    </source>
</evidence>
<comment type="caution">
    <text evidence="9">The sequence shown here is derived from an EMBL/GenBank/DDBJ whole genome shotgun (WGS) entry which is preliminary data.</text>
</comment>
<evidence type="ECO:0000256" key="4">
    <source>
        <dbReference type="ARBA" id="ARBA00022679"/>
    </source>
</evidence>
<dbReference type="Pfam" id="PF00480">
    <property type="entry name" value="ROK"/>
    <property type="match status" value="1"/>
</dbReference>
<evidence type="ECO:0000256" key="2">
    <source>
        <dbReference type="ARBA" id="ARBA00012323"/>
    </source>
</evidence>
<dbReference type="SUPFAM" id="SSF53067">
    <property type="entry name" value="Actin-like ATPase domain"/>
    <property type="match status" value="1"/>
</dbReference>
<sequence length="318" mass="33742">MGYYIGIDLGGTNVAVGVVNENYQIIGKANRPTKAFHPAQEIADDMAQTAQEAVKDAGIEMDQVDWIGVGTPGTVNPQTGIVGLAANLGFENTPLKQLVYKRMNKPVYLENDANAAAYGEMMAGAAKGMSSVVVITLGTGVGGGIIIDGKIYSGFNYKGAELGHMSMVYHGVPCTCGRKGCIEAYCSVTALIRITREAMQLNARSKMWQVANGSLDAVNGRTSFDAMRLGDETAKRVVEQYIDYLAFAVSGLINGFQPQALVIGGGISKEGETLFAPLREKAYPQTFNHDPDNCTAIVRAQLGNDAGIIGAALLGKQY</sequence>
<evidence type="ECO:0000256" key="3">
    <source>
        <dbReference type="ARBA" id="ARBA00014701"/>
    </source>
</evidence>
<evidence type="ECO:0000256" key="7">
    <source>
        <dbReference type="ARBA" id="ARBA00022840"/>
    </source>
</evidence>
<evidence type="ECO:0000313" key="9">
    <source>
        <dbReference type="EMBL" id="MBC8584169.1"/>
    </source>
</evidence>
<dbReference type="InterPro" id="IPR049874">
    <property type="entry name" value="ROK_cs"/>
</dbReference>
<name>A0A926EPV8_9FIRM</name>
<dbReference type="GO" id="GO:0005737">
    <property type="term" value="C:cytoplasm"/>
    <property type="evidence" value="ECO:0007669"/>
    <property type="project" value="InterPro"/>
</dbReference>
<dbReference type="Gene3D" id="3.30.420.40">
    <property type="match status" value="2"/>
</dbReference>
<keyword evidence="6" id="KW-0418">Kinase</keyword>
<dbReference type="NCBIfam" id="TIGR00744">
    <property type="entry name" value="ROK_glcA_fam"/>
    <property type="match status" value="1"/>
</dbReference>
<keyword evidence="5" id="KW-0547">Nucleotide-binding</keyword>
<dbReference type="PANTHER" id="PTHR18964">
    <property type="entry name" value="ROK (REPRESSOR, ORF, KINASE) FAMILY"/>
    <property type="match status" value="1"/>
</dbReference>